<gene>
    <name evidence="1" type="ORF">BDV33DRAFT_184016</name>
</gene>
<dbReference type="Proteomes" id="UP000326799">
    <property type="component" value="Unassembled WGS sequence"/>
</dbReference>
<keyword evidence="2" id="KW-1185">Reference proteome</keyword>
<sequence length="136" mass="15209">MLFADIWCNYGLEVLFSIATSCIEDSLGGASEITSVDKLESTISDAGYSSKIPLHTDRNLPPPIHDRWQIVEQMATFDDVYYMIRRTVRCPLDVTPSGKDVRFEEKWVSLGVMGKSALGRGLLNDWHGEELVISAN</sequence>
<dbReference type="AlphaFoldDB" id="A0A5N6E857"/>
<reference evidence="1 2" key="1">
    <citation type="submission" date="2019-04" db="EMBL/GenBank/DDBJ databases">
        <title>Fungal friends and foes A comparative genomics study of 23 Aspergillus species from section Flavi.</title>
        <authorList>
            <consortium name="DOE Joint Genome Institute"/>
            <person name="Kjaerbolling I."/>
            <person name="Vesth T.C."/>
            <person name="Frisvad J.C."/>
            <person name="Nybo J.L."/>
            <person name="Theobald S."/>
            <person name="Kildgaard S."/>
            <person name="Petersen T.I."/>
            <person name="Kuo A."/>
            <person name="Sato A."/>
            <person name="Lyhne E.K."/>
            <person name="Kogle M.E."/>
            <person name="Wiebenga A."/>
            <person name="Kun R.S."/>
            <person name="Lubbers R.J."/>
            <person name="Makela M.R."/>
            <person name="Barry K."/>
            <person name="Chovatia M."/>
            <person name="Clum A."/>
            <person name="Daum C."/>
            <person name="Haridas S."/>
            <person name="He G."/>
            <person name="LaButti K."/>
            <person name="Lipzen A."/>
            <person name="Mondo S."/>
            <person name="Pangilinan J."/>
            <person name="Riley R."/>
            <person name="Salamov A."/>
            <person name="Simmons B.A."/>
            <person name="Magnuson J.K."/>
            <person name="Henrissat B."/>
            <person name="Mortensen U.H."/>
            <person name="Larsen T.O."/>
            <person name="De vries R.P."/>
            <person name="Grigoriev I.V."/>
            <person name="Machida M."/>
            <person name="Baker S.E."/>
            <person name="Andersen M.R."/>
        </authorList>
    </citation>
    <scope>NUCLEOTIDE SEQUENCE [LARGE SCALE GENOMIC DNA]</scope>
    <source>
        <strain evidence="1 2">CBS 126849</strain>
    </source>
</reference>
<accession>A0A5N6E857</accession>
<evidence type="ECO:0000313" key="2">
    <source>
        <dbReference type="Proteomes" id="UP000326799"/>
    </source>
</evidence>
<evidence type="ECO:0000313" key="1">
    <source>
        <dbReference type="EMBL" id="KAB8213782.1"/>
    </source>
</evidence>
<organism evidence="1 2">
    <name type="scientific">Aspergillus novoparasiticus</name>
    <dbReference type="NCBI Taxonomy" id="986946"/>
    <lineage>
        <taxon>Eukaryota</taxon>
        <taxon>Fungi</taxon>
        <taxon>Dikarya</taxon>
        <taxon>Ascomycota</taxon>
        <taxon>Pezizomycotina</taxon>
        <taxon>Eurotiomycetes</taxon>
        <taxon>Eurotiomycetidae</taxon>
        <taxon>Eurotiales</taxon>
        <taxon>Aspergillaceae</taxon>
        <taxon>Aspergillus</taxon>
        <taxon>Aspergillus subgen. Circumdati</taxon>
    </lineage>
</organism>
<dbReference type="EMBL" id="ML733574">
    <property type="protein sequence ID" value="KAB8213782.1"/>
    <property type="molecule type" value="Genomic_DNA"/>
</dbReference>
<proteinExistence type="predicted"/>
<name>A0A5N6E857_9EURO</name>
<protein>
    <submittedName>
        <fullName evidence="1">Uncharacterized protein</fullName>
    </submittedName>
</protein>